<sequence>MSIMRIQHWQDAGSLLVGVWLVLSSFVLGLSGAAVWITIALGLGVMLFAVEAFVIPSYLEEWGEMLLGLALVLAPWSIGYEPVSAAVSSVLSGLLVILLAAWELITDRDFSTWWHDHWPHRAG</sequence>
<protein>
    <recommendedName>
        <fullName evidence="2">SPW repeat-containing integral membrane domain-containing protein</fullName>
    </recommendedName>
</protein>
<gene>
    <name evidence="3" type="ORF">E4K65_21980</name>
</gene>
<dbReference type="InterPro" id="IPR005530">
    <property type="entry name" value="SPW"/>
</dbReference>
<keyword evidence="1" id="KW-1133">Transmembrane helix</keyword>
<keyword evidence="1" id="KW-0812">Transmembrane</keyword>
<keyword evidence="4" id="KW-1185">Reference proteome</keyword>
<keyword evidence="1" id="KW-0472">Membrane</keyword>
<proteinExistence type="predicted"/>
<evidence type="ECO:0000256" key="1">
    <source>
        <dbReference type="SAM" id="Phobius"/>
    </source>
</evidence>
<feature type="transmembrane region" description="Helical" evidence="1">
    <location>
        <begin position="85"/>
        <end position="105"/>
    </location>
</feature>
<dbReference type="Proteomes" id="UP000297966">
    <property type="component" value="Unassembled WGS sequence"/>
</dbReference>
<name>A0A4Y9LU35_9BRAD</name>
<dbReference type="Pfam" id="PF03779">
    <property type="entry name" value="SPW"/>
    <property type="match status" value="1"/>
</dbReference>
<feature type="transmembrane region" description="Helical" evidence="1">
    <location>
        <begin position="62"/>
        <end position="79"/>
    </location>
</feature>
<feature type="transmembrane region" description="Helical" evidence="1">
    <location>
        <begin position="12"/>
        <end position="30"/>
    </location>
</feature>
<comment type="caution">
    <text evidence="3">The sequence shown here is derived from an EMBL/GenBank/DDBJ whole genome shotgun (WGS) entry which is preliminary data.</text>
</comment>
<evidence type="ECO:0000313" key="3">
    <source>
        <dbReference type="EMBL" id="TFV45762.1"/>
    </source>
</evidence>
<accession>A0A4Y9LU35</accession>
<dbReference type="OrthoDB" id="166183at2"/>
<feature type="domain" description="SPW repeat-containing integral membrane" evidence="2">
    <location>
        <begin position="9"/>
        <end position="101"/>
    </location>
</feature>
<evidence type="ECO:0000313" key="4">
    <source>
        <dbReference type="Proteomes" id="UP000297966"/>
    </source>
</evidence>
<feature type="transmembrane region" description="Helical" evidence="1">
    <location>
        <begin position="36"/>
        <end position="55"/>
    </location>
</feature>
<dbReference type="AlphaFoldDB" id="A0A4Y9LU35"/>
<organism evidence="3 4">
    <name type="scientific">Bradyrhizobium niftali</name>
    <dbReference type="NCBI Taxonomy" id="2560055"/>
    <lineage>
        <taxon>Bacteria</taxon>
        <taxon>Pseudomonadati</taxon>
        <taxon>Pseudomonadota</taxon>
        <taxon>Alphaproteobacteria</taxon>
        <taxon>Hyphomicrobiales</taxon>
        <taxon>Nitrobacteraceae</taxon>
        <taxon>Bradyrhizobium</taxon>
    </lineage>
</organism>
<evidence type="ECO:0000259" key="2">
    <source>
        <dbReference type="Pfam" id="PF03779"/>
    </source>
</evidence>
<dbReference type="EMBL" id="SPQT01000013">
    <property type="protein sequence ID" value="TFV45762.1"/>
    <property type="molecule type" value="Genomic_DNA"/>
</dbReference>
<reference evidence="3 4" key="1">
    <citation type="submission" date="2019-03" db="EMBL/GenBank/DDBJ databases">
        <title>Bradyrhizobium diversity isolated from nodules of Chamaecrista fasciculata.</title>
        <authorList>
            <person name="Klepa M.S."/>
            <person name="Urquiaga M.O."/>
            <person name="Hungria M."/>
            <person name="Delamuta J.R."/>
        </authorList>
    </citation>
    <scope>NUCLEOTIDE SEQUENCE [LARGE SCALE GENOMIC DNA]</scope>
    <source>
        <strain evidence="3 4">CNPSo 3448</strain>
    </source>
</reference>